<organism evidence="1 2">
    <name type="scientific">Sphaerobolus stellatus (strain SS14)</name>
    <dbReference type="NCBI Taxonomy" id="990650"/>
    <lineage>
        <taxon>Eukaryota</taxon>
        <taxon>Fungi</taxon>
        <taxon>Dikarya</taxon>
        <taxon>Basidiomycota</taxon>
        <taxon>Agaricomycotina</taxon>
        <taxon>Agaricomycetes</taxon>
        <taxon>Phallomycetidae</taxon>
        <taxon>Geastrales</taxon>
        <taxon>Sphaerobolaceae</taxon>
        <taxon>Sphaerobolus</taxon>
    </lineage>
</organism>
<name>A0A0C9UGI0_SPHS4</name>
<dbReference type="Proteomes" id="UP000054279">
    <property type="component" value="Unassembled WGS sequence"/>
</dbReference>
<accession>A0A0C9UGI0</accession>
<protein>
    <submittedName>
        <fullName evidence="1">Uncharacterized protein</fullName>
    </submittedName>
</protein>
<evidence type="ECO:0000313" key="2">
    <source>
        <dbReference type="Proteomes" id="UP000054279"/>
    </source>
</evidence>
<sequence length="109" mass="12087">MTSSQSHPYACVEEHETLAGSMTMDEKKGAIFKCGTCAKVSGLSQPLREEPPLTRSYPPSFLGHFVPVLWMSRISIGLPPPGCLVKPREECSPHWRDASVFLVPKYLQV</sequence>
<dbReference type="AlphaFoldDB" id="A0A0C9UGI0"/>
<dbReference type="HOGENOM" id="CLU_2185637_0_0_1"/>
<dbReference type="OrthoDB" id="2152896at2759"/>
<reference evidence="1 2" key="1">
    <citation type="submission" date="2014-06" db="EMBL/GenBank/DDBJ databases">
        <title>Evolutionary Origins and Diversification of the Mycorrhizal Mutualists.</title>
        <authorList>
            <consortium name="DOE Joint Genome Institute"/>
            <consortium name="Mycorrhizal Genomics Consortium"/>
            <person name="Kohler A."/>
            <person name="Kuo A."/>
            <person name="Nagy L.G."/>
            <person name="Floudas D."/>
            <person name="Copeland A."/>
            <person name="Barry K.W."/>
            <person name="Cichocki N."/>
            <person name="Veneault-Fourrey C."/>
            <person name="LaButti K."/>
            <person name="Lindquist E.A."/>
            <person name="Lipzen A."/>
            <person name="Lundell T."/>
            <person name="Morin E."/>
            <person name="Murat C."/>
            <person name="Riley R."/>
            <person name="Ohm R."/>
            <person name="Sun H."/>
            <person name="Tunlid A."/>
            <person name="Henrissat B."/>
            <person name="Grigoriev I.V."/>
            <person name="Hibbett D.S."/>
            <person name="Martin F."/>
        </authorList>
    </citation>
    <scope>NUCLEOTIDE SEQUENCE [LARGE SCALE GENOMIC DNA]</scope>
    <source>
        <strain evidence="1 2">SS14</strain>
    </source>
</reference>
<proteinExistence type="predicted"/>
<evidence type="ECO:0000313" key="1">
    <source>
        <dbReference type="EMBL" id="KIJ42168.1"/>
    </source>
</evidence>
<dbReference type="EMBL" id="KN837132">
    <property type="protein sequence ID" value="KIJ42168.1"/>
    <property type="molecule type" value="Genomic_DNA"/>
</dbReference>
<gene>
    <name evidence="1" type="ORF">M422DRAFT_254865</name>
</gene>
<keyword evidence="2" id="KW-1185">Reference proteome</keyword>